<keyword evidence="1" id="KW-0732">Signal</keyword>
<dbReference type="eggNOG" id="ENOG50333M2">
    <property type="taxonomic scope" value="Bacteria"/>
</dbReference>
<gene>
    <name evidence="2" type="ORF">BD94_2922</name>
</gene>
<protein>
    <submittedName>
        <fullName evidence="2">Uncharacterized protein</fullName>
    </submittedName>
</protein>
<dbReference type="KEGG" id="eao:BD94_2922"/>
<reference evidence="2" key="2">
    <citation type="journal article" date="2015" name="Genome Biol. Evol.">
        <title>Complete Genome Sequence and Transcriptomic Analysis of the Novel Pathogen Elizabethkingia anophelis in Response to Oxidative Stress.</title>
        <authorList>
            <person name="Li Y."/>
            <person name="Liu Y."/>
            <person name="Chew S.C."/>
            <person name="Tay M."/>
            <person name="Salido M.M."/>
            <person name="Teo J."/>
            <person name="Lauro F.M."/>
            <person name="Givskov M."/>
            <person name="Yang L."/>
        </authorList>
    </citation>
    <scope>NUCLEOTIDE SEQUENCE</scope>
    <source>
        <strain evidence="2">NUHP1</strain>
    </source>
</reference>
<dbReference type="RefSeq" id="WP_024565766.1">
    <property type="nucleotide sequence ID" value="NZ_CP007547.1"/>
</dbReference>
<feature type="signal peptide" evidence="1">
    <location>
        <begin position="1"/>
        <end position="17"/>
    </location>
</feature>
<dbReference type="Proteomes" id="UP000028933">
    <property type="component" value="Chromosome"/>
</dbReference>
<reference evidence="2" key="1">
    <citation type="journal article" date="2013" name="Lancet">
        <title>First case of E anophelis outbreak in an intensive-care unit.</title>
        <authorList>
            <person name="Teo J."/>
            <person name="Tan S.Y."/>
            <person name="Tay M."/>
            <person name="Ding Y."/>
            <person name="Kjelleberg S."/>
            <person name="Givskov M."/>
            <person name="Lin R.T."/>
            <person name="Yang L."/>
        </authorList>
    </citation>
    <scope>NUCLEOTIDE SEQUENCE [LARGE SCALE GENOMIC DNA]</scope>
    <source>
        <strain evidence="2">NUHP1</strain>
    </source>
</reference>
<evidence type="ECO:0000256" key="1">
    <source>
        <dbReference type="SAM" id="SignalP"/>
    </source>
</evidence>
<evidence type="ECO:0000313" key="2">
    <source>
        <dbReference type="EMBL" id="AIL46697.1"/>
    </source>
</evidence>
<accession>A0A077EGY9</accession>
<dbReference type="EMBL" id="CP007547">
    <property type="protein sequence ID" value="AIL46697.1"/>
    <property type="molecule type" value="Genomic_DNA"/>
</dbReference>
<dbReference type="InterPro" id="IPR058087">
    <property type="entry name" value="XAC2610_dom"/>
</dbReference>
<dbReference type="AlphaFoldDB" id="A0A077EGY9"/>
<organism evidence="2 3">
    <name type="scientific">Elizabethkingia anophelis NUHP1</name>
    <dbReference type="NCBI Taxonomy" id="1338011"/>
    <lineage>
        <taxon>Bacteria</taxon>
        <taxon>Pseudomonadati</taxon>
        <taxon>Bacteroidota</taxon>
        <taxon>Flavobacteriia</taxon>
        <taxon>Flavobacteriales</taxon>
        <taxon>Weeksellaceae</taxon>
        <taxon>Elizabethkingia</taxon>
    </lineage>
</organism>
<proteinExistence type="predicted"/>
<evidence type="ECO:0000313" key="3">
    <source>
        <dbReference type="Proteomes" id="UP000028933"/>
    </source>
</evidence>
<name>A0A077EGY9_9FLAO</name>
<dbReference type="NCBIfam" id="NF047539">
    <property type="entry name" value="XAC2610_fam"/>
    <property type="match status" value="1"/>
</dbReference>
<sequence>MNRIIIILLFISGFSFGQNTEFFSDSKTLIKPGKYKINITQKNNKTESVVSFNLLRKSGSNWSKIQSGSFKKQTNFPLLVTTDEDLNNDGYNDLKISYAQAARGANEIEKLFVFNPKKQKLTEIINSQEYPNLHYNARRNCITSYMFYGGNVTYFLNIKQDKLEGFGKVEFSNDSIYSYKIKSKQEILLKKEAYKSNDGAVFFSNFDPVEE</sequence>
<dbReference type="HOGENOM" id="CLU_1303313_0_0_10"/>
<dbReference type="STRING" id="1338011.BD94_2922"/>
<feature type="chain" id="PRO_5001717708" evidence="1">
    <location>
        <begin position="18"/>
        <end position="211"/>
    </location>
</feature>